<organism evidence="1 2">
    <name type="scientific">Acer negundo</name>
    <name type="common">Box elder</name>
    <dbReference type="NCBI Taxonomy" id="4023"/>
    <lineage>
        <taxon>Eukaryota</taxon>
        <taxon>Viridiplantae</taxon>
        <taxon>Streptophyta</taxon>
        <taxon>Embryophyta</taxon>
        <taxon>Tracheophyta</taxon>
        <taxon>Spermatophyta</taxon>
        <taxon>Magnoliopsida</taxon>
        <taxon>eudicotyledons</taxon>
        <taxon>Gunneridae</taxon>
        <taxon>Pentapetalae</taxon>
        <taxon>rosids</taxon>
        <taxon>malvids</taxon>
        <taxon>Sapindales</taxon>
        <taxon>Sapindaceae</taxon>
        <taxon>Hippocastanoideae</taxon>
        <taxon>Acereae</taxon>
        <taxon>Acer</taxon>
    </lineage>
</organism>
<dbReference type="Proteomes" id="UP001064489">
    <property type="component" value="Chromosome 4"/>
</dbReference>
<sequence length="90" mass="10298">MLKKSNSYFSKGGGWFASGDAVALCYEHRRGRTTRWSFWRDELKVEEEYRGFDYLESGLRVFVEQLKSKSGSFAMDMGLFWGGKCFGGLG</sequence>
<keyword evidence="2" id="KW-1185">Reference proteome</keyword>
<proteinExistence type="predicted"/>
<name>A0AAD5IYE5_ACENE</name>
<dbReference type="AlphaFoldDB" id="A0AAD5IYE5"/>
<accession>A0AAD5IYE5</accession>
<evidence type="ECO:0000313" key="2">
    <source>
        <dbReference type="Proteomes" id="UP001064489"/>
    </source>
</evidence>
<evidence type="ECO:0000313" key="1">
    <source>
        <dbReference type="EMBL" id="KAI9180087.1"/>
    </source>
</evidence>
<gene>
    <name evidence="1" type="ORF">LWI28_001037</name>
</gene>
<reference evidence="1" key="1">
    <citation type="journal article" date="2022" name="Plant J.">
        <title>Strategies of tolerance reflected in two North American maple genomes.</title>
        <authorList>
            <person name="McEvoy S.L."/>
            <person name="Sezen U.U."/>
            <person name="Trouern-Trend A."/>
            <person name="McMahon S.M."/>
            <person name="Schaberg P.G."/>
            <person name="Yang J."/>
            <person name="Wegrzyn J.L."/>
            <person name="Swenson N.G."/>
        </authorList>
    </citation>
    <scope>NUCLEOTIDE SEQUENCE</scope>
    <source>
        <strain evidence="1">91603</strain>
    </source>
</reference>
<comment type="caution">
    <text evidence="1">The sequence shown here is derived from an EMBL/GenBank/DDBJ whole genome shotgun (WGS) entry which is preliminary data.</text>
</comment>
<dbReference type="EMBL" id="JAJSOW010000101">
    <property type="protein sequence ID" value="KAI9180087.1"/>
    <property type="molecule type" value="Genomic_DNA"/>
</dbReference>
<reference evidence="1" key="2">
    <citation type="submission" date="2023-02" db="EMBL/GenBank/DDBJ databases">
        <authorList>
            <person name="Swenson N.G."/>
            <person name="Wegrzyn J.L."/>
            <person name="Mcevoy S.L."/>
        </authorList>
    </citation>
    <scope>NUCLEOTIDE SEQUENCE</scope>
    <source>
        <strain evidence="1">91603</strain>
        <tissue evidence="1">Leaf</tissue>
    </source>
</reference>
<protein>
    <submittedName>
        <fullName evidence="1">Uncharacterized protein</fullName>
    </submittedName>
</protein>